<name>A0A5J4QNW7_9ZZZZ</name>
<dbReference type="AlphaFoldDB" id="A0A5J4QNW7"/>
<evidence type="ECO:0000313" key="2">
    <source>
        <dbReference type="EMBL" id="KAA6322614.1"/>
    </source>
</evidence>
<accession>A0A5J4QNW7</accession>
<proteinExistence type="predicted"/>
<dbReference type="InterPro" id="IPR046919">
    <property type="entry name" value="ABC-3C_CTD10"/>
</dbReference>
<protein>
    <recommendedName>
        <fullName evidence="1">ABC-three component systems C-terminal domain-containing protein</fullName>
    </recommendedName>
</protein>
<reference evidence="2" key="1">
    <citation type="submission" date="2019-03" db="EMBL/GenBank/DDBJ databases">
        <title>Single cell metagenomics reveals metabolic interactions within the superorganism composed of flagellate Streblomastix strix and complex community of Bacteroidetes bacteria on its surface.</title>
        <authorList>
            <person name="Treitli S.C."/>
            <person name="Kolisko M."/>
            <person name="Husnik F."/>
            <person name="Keeling P."/>
            <person name="Hampl V."/>
        </authorList>
    </citation>
    <scope>NUCLEOTIDE SEQUENCE</scope>
    <source>
        <strain evidence="2">STM</strain>
    </source>
</reference>
<evidence type="ECO:0000259" key="1">
    <source>
        <dbReference type="Pfam" id="PF20275"/>
    </source>
</evidence>
<organism evidence="2">
    <name type="scientific">termite gut metagenome</name>
    <dbReference type="NCBI Taxonomy" id="433724"/>
    <lineage>
        <taxon>unclassified sequences</taxon>
        <taxon>metagenomes</taxon>
        <taxon>organismal metagenomes</taxon>
    </lineage>
</organism>
<dbReference type="Pfam" id="PF20275">
    <property type="entry name" value="CTD10"/>
    <property type="match status" value="1"/>
</dbReference>
<comment type="caution">
    <text evidence="2">The sequence shown here is derived from an EMBL/GenBank/DDBJ whole genome shotgun (WGS) entry which is preliminary data.</text>
</comment>
<gene>
    <name evidence="2" type="ORF">EZS27_027863</name>
</gene>
<sequence length="270" mass="30815">MGNEARNYTLPTLKRLYGLSGNQCAAPDCGRVLIARDEISTISKICHIEAASNDGPRYNSLMTDKERAHFDNLILLCDECHTMIDNKQNERKYPVTLLKEWKNNHESKFLHEQLRNPSLLRLAINTIADADFEDGAVNDENLQAFGITDKISYNNIKRNKCLIEEYGGYYGKINSLYSELESQGSFKKEKLLRNIRTVYLKAKGKYTQGVSDPMPIIQEKADDIIEDIENVFLSLVTDTNKYQEDISFGISVVLVDAFMRCKILEEPKSK</sequence>
<dbReference type="EMBL" id="SNRY01003003">
    <property type="protein sequence ID" value="KAA6322614.1"/>
    <property type="molecule type" value="Genomic_DNA"/>
</dbReference>
<feature type="domain" description="ABC-three component systems C-terminal" evidence="1">
    <location>
        <begin position="124"/>
        <end position="265"/>
    </location>
</feature>